<reference evidence="1 2" key="1">
    <citation type="journal article" date="2021" name="Elife">
        <title>Chloroplast acquisition without the gene transfer in kleptoplastic sea slugs, Plakobranchus ocellatus.</title>
        <authorList>
            <person name="Maeda T."/>
            <person name="Takahashi S."/>
            <person name="Yoshida T."/>
            <person name="Shimamura S."/>
            <person name="Takaki Y."/>
            <person name="Nagai Y."/>
            <person name="Toyoda A."/>
            <person name="Suzuki Y."/>
            <person name="Arimoto A."/>
            <person name="Ishii H."/>
            <person name="Satoh N."/>
            <person name="Nishiyama T."/>
            <person name="Hasebe M."/>
            <person name="Maruyama T."/>
            <person name="Minagawa J."/>
            <person name="Obokata J."/>
            <person name="Shigenobu S."/>
        </authorList>
    </citation>
    <scope>NUCLEOTIDE SEQUENCE [LARGE SCALE GENOMIC DNA]</scope>
</reference>
<proteinExistence type="predicted"/>
<sequence length="77" mass="8198">MRTALNFFLAAPNTDQQIGNSPPCPFLGRESNWFCLVVLAVTAASRAIDSRVLKRSAFVLSVSGHRIAGSCGSQSSN</sequence>
<evidence type="ECO:0000313" key="2">
    <source>
        <dbReference type="Proteomes" id="UP000735302"/>
    </source>
</evidence>
<accession>A0AAV4DYM1</accession>
<dbReference type="AlphaFoldDB" id="A0AAV4DYM1"/>
<comment type="caution">
    <text evidence="1">The sequence shown here is derived from an EMBL/GenBank/DDBJ whole genome shotgun (WGS) entry which is preliminary data.</text>
</comment>
<protein>
    <submittedName>
        <fullName evidence="1">Uncharacterized protein</fullName>
    </submittedName>
</protein>
<organism evidence="1 2">
    <name type="scientific">Plakobranchus ocellatus</name>
    <dbReference type="NCBI Taxonomy" id="259542"/>
    <lineage>
        <taxon>Eukaryota</taxon>
        <taxon>Metazoa</taxon>
        <taxon>Spiralia</taxon>
        <taxon>Lophotrochozoa</taxon>
        <taxon>Mollusca</taxon>
        <taxon>Gastropoda</taxon>
        <taxon>Heterobranchia</taxon>
        <taxon>Euthyneura</taxon>
        <taxon>Panpulmonata</taxon>
        <taxon>Sacoglossa</taxon>
        <taxon>Placobranchoidea</taxon>
        <taxon>Plakobranchidae</taxon>
        <taxon>Plakobranchus</taxon>
    </lineage>
</organism>
<name>A0AAV4DYM1_9GAST</name>
<gene>
    <name evidence="1" type="ORF">PoB_007562000</name>
</gene>
<keyword evidence="2" id="KW-1185">Reference proteome</keyword>
<dbReference type="EMBL" id="BLXT01008457">
    <property type="protein sequence ID" value="GFO49115.1"/>
    <property type="molecule type" value="Genomic_DNA"/>
</dbReference>
<dbReference type="Proteomes" id="UP000735302">
    <property type="component" value="Unassembled WGS sequence"/>
</dbReference>
<evidence type="ECO:0000313" key="1">
    <source>
        <dbReference type="EMBL" id="GFO49115.1"/>
    </source>
</evidence>